<dbReference type="SUPFAM" id="SSF48371">
    <property type="entry name" value="ARM repeat"/>
    <property type="match status" value="1"/>
</dbReference>
<sequence length="418" mass="46164">MKISRLFRRARKPGPVGYEESKRLATNRDEEVRAELAASPSVKPEVLYYLTDDGSEVVRRNVAGNANTPVLAQKRLATDEAPEVRAELARKIGKVIPDLTGEEAEQLREQTIEVLEMLAADQLPSIRAILSESLKDSLQAPRHVILRLAHDVEEIVASPVLEYSPLLSEVDLLEVIASGVAVGALPAIARRKDISETLSEAVAASLDMPAVAALLANPSAHIREETLDQIIEQAEYVKPLHEPLVMRLDLSVRALRRIAGFVGASLVEKLVERHNLSAEIENELKRSVRSRIEETDDFSEPKEDKGQMRAQDMFAGGRLDESAMLSALEARDISFLQTGLSLLSRVEPGTVRAILKSRNGKVIAALCRRADLSMRTALRVQSEIAHVPHGKLVNARNGVEYPLTDKEMDWQLSFYTGD</sequence>
<reference evidence="1" key="1">
    <citation type="journal article" date="2014" name="Int. J. Syst. Evol. Microbiol.">
        <title>Complete genome of a new Firmicutes species belonging to the dominant human colonic microbiota ('Ruminococcus bicirculans') reveals two chromosomes and a selective capacity to utilize plant glucans.</title>
        <authorList>
            <consortium name="NISC Comparative Sequencing Program"/>
            <person name="Wegmann U."/>
            <person name="Louis P."/>
            <person name="Goesmann A."/>
            <person name="Henrissat B."/>
            <person name="Duncan S.H."/>
            <person name="Flint H.J."/>
        </authorList>
    </citation>
    <scope>NUCLEOTIDE SEQUENCE</scope>
    <source>
        <strain evidence="1">NBRC 103408</strain>
    </source>
</reference>
<proteinExistence type="predicted"/>
<comment type="caution">
    <text evidence="1">The sequence shown here is derived from an EMBL/GenBank/DDBJ whole genome shotgun (WGS) entry which is preliminary data.</text>
</comment>
<dbReference type="Pfam" id="PF10098">
    <property type="entry name" value="DUF2336"/>
    <property type="match status" value="1"/>
</dbReference>
<reference evidence="1" key="2">
    <citation type="submission" date="2023-01" db="EMBL/GenBank/DDBJ databases">
        <title>Draft genome sequence of Sneathiella chinensis strain NBRC 103408.</title>
        <authorList>
            <person name="Sun Q."/>
            <person name="Mori K."/>
        </authorList>
    </citation>
    <scope>NUCLEOTIDE SEQUENCE</scope>
    <source>
        <strain evidence="1">NBRC 103408</strain>
    </source>
</reference>
<evidence type="ECO:0000313" key="1">
    <source>
        <dbReference type="EMBL" id="GLQ05448.1"/>
    </source>
</evidence>
<gene>
    <name evidence="1" type="ORF">GCM10007924_06690</name>
</gene>
<dbReference type="InterPro" id="IPR016024">
    <property type="entry name" value="ARM-type_fold"/>
</dbReference>
<protein>
    <recommendedName>
        <fullName evidence="3">DUF2336 domain-containing protein</fullName>
    </recommendedName>
</protein>
<dbReference type="InterPro" id="IPR011989">
    <property type="entry name" value="ARM-like"/>
</dbReference>
<dbReference type="Gene3D" id="1.25.10.10">
    <property type="entry name" value="Leucine-rich Repeat Variant"/>
    <property type="match status" value="1"/>
</dbReference>
<keyword evidence="2" id="KW-1185">Reference proteome</keyword>
<name>A0ABQ5U2G6_9PROT</name>
<dbReference type="RefSeq" id="WP_169559448.1">
    <property type="nucleotide sequence ID" value="NZ_BSNF01000001.1"/>
</dbReference>
<dbReference type="InterPro" id="IPR019285">
    <property type="entry name" value="DUF2336"/>
</dbReference>
<dbReference type="Proteomes" id="UP001161409">
    <property type="component" value="Unassembled WGS sequence"/>
</dbReference>
<evidence type="ECO:0000313" key="2">
    <source>
        <dbReference type="Proteomes" id="UP001161409"/>
    </source>
</evidence>
<dbReference type="EMBL" id="BSNF01000001">
    <property type="protein sequence ID" value="GLQ05448.1"/>
    <property type="molecule type" value="Genomic_DNA"/>
</dbReference>
<organism evidence="1 2">
    <name type="scientific">Sneathiella chinensis</name>
    <dbReference type="NCBI Taxonomy" id="349750"/>
    <lineage>
        <taxon>Bacteria</taxon>
        <taxon>Pseudomonadati</taxon>
        <taxon>Pseudomonadota</taxon>
        <taxon>Alphaproteobacteria</taxon>
        <taxon>Sneathiellales</taxon>
        <taxon>Sneathiellaceae</taxon>
        <taxon>Sneathiella</taxon>
    </lineage>
</organism>
<accession>A0ABQ5U2G6</accession>
<evidence type="ECO:0008006" key="3">
    <source>
        <dbReference type="Google" id="ProtNLM"/>
    </source>
</evidence>